<gene>
    <name evidence="8" type="primary">pol</name>
    <name evidence="8" type="ORF">CR513_52381</name>
</gene>
<sequence>MEKELLAIVFAFDKFRSYLLGSKVIILSDHAALKYLLKKPDSKPRLIWWMLLLQEFNLEIRDKKRHPDYIKRRSRAMPSIIYGMTCIFGSTAAIKSFVGASQTLRSAQSPTFVMQQLEAAIMDQLEQLKRCPVIRLGLRTLSESRDGHEPPT</sequence>
<evidence type="ECO:0000256" key="2">
    <source>
        <dbReference type="ARBA" id="ARBA00022695"/>
    </source>
</evidence>
<evidence type="ECO:0000313" key="9">
    <source>
        <dbReference type="Proteomes" id="UP000257109"/>
    </source>
</evidence>
<dbReference type="Pfam" id="PF17917">
    <property type="entry name" value="RT_RNaseH"/>
    <property type="match status" value="1"/>
</dbReference>
<dbReference type="InterPro" id="IPR043502">
    <property type="entry name" value="DNA/RNA_pol_sf"/>
</dbReference>
<organism evidence="8 9">
    <name type="scientific">Mucuna pruriens</name>
    <name type="common">Velvet bean</name>
    <name type="synonym">Dolichos pruriens</name>
    <dbReference type="NCBI Taxonomy" id="157652"/>
    <lineage>
        <taxon>Eukaryota</taxon>
        <taxon>Viridiplantae</taxon>
        <taxon>Streptophyta</taxon>
        <taxon>Embryophyta</taxon>
        <taxon>Tracheophyta</taxon>
        <taxon>Spermatophyta</taxon>
        <taxon>Magnoliopsida</taxon>
        <taxon>eudicotyledons</taxon>
        <taxon>Gunneridae</taxon>
        <taxon>Pentapetalae</taxon>
        <taxon>rosids</taxon>
        <taxon>fabids</taxon>
        <taxon>Fabales</taxon>
        <taxon>Fabaceae</taxon>
        <taxon>Papilionoideae</taxon>
        <taxon>50 kb inversion clade</taxon>
        <taxon>NPAAA clade</taxon>
        <taxon>indigoferoid/millettioid clade</taxon>
        <taxon>Phaseoleae</taxon>
        <taxon>Mucuna</taxon>
    </lineage>
</organism>
<evidence type="ECO:0000256" key="4">
    <source>
        <dbReference type="ARBA" id="ARBA00022759"/>
    </source>
</evidence>
<evidence type="ECO:0000259" key="7">
    <source>
        <dbReference type="Pfam" id="PF17917"/>
    </source>
</evidence>
<evidence type="ECO:0000256" key="5">
    <source>
        <dbReference type="ARBA" id="ARBA00022801"/>
    </source>
</evidence>
<feature type="domain" description="Reverse transcriptase RNase H-like" evidence="7">
    <location>
        <begin position="2"/>
        <end position="56"/>
    </location>
</feature>
<dbReference type="Proteomes" id="UP000257109">
    <property type="component" value="Unassembled WGS sequence"/>
</dbReference>
<evidence type="ECO:0000256" key="1">
    <source>
        <dbReference type="ARBA" id="ARBA00022679"/>
    </source>
</evidence>
<dbReference type="AlphaFoldDB" id="A0A371ERB9"/>
<comment type="caution">
    <text evidence="8">The sequence shown here is derived from an EMBL/GenBank/DDBJ whole genome shotgun (WGS) entry which is preliminary data.</text>
</comment>
<keyword evidence="1" id="KW-0808">Transferase</keyword>
<dbReference type="SUPFAM" id="SSF56672">
    <property type="entry name" value="DNA/RNA polymerases"/>
    <property type="match status" value="1"/>
</dbReference>
<evidence type="ECO:0000256" key="6">
    <source>
        <dbReference type="ARBA" id="ARBA00022918"/>
    </source>
</evidence>
<dbReference type="EMBL" id="QJKJ01012459">
    <property type="protein sequence ID" value="RDX68603.1"/>
    <property type="molecule type" value="Genomic_DNA"/>
</dbReference>
<keyword evidence="5" id="KW-0378">Hydrolase</keyword>
<dbReference type="PANTHER" id="PTHR34072">
    <property type="entry name" value="ENZYMATIC POLYPROTEIN-RELATED"/>
    <property type="match status" value="1"/>
</dbReference>
<dbReference type="GO" id="GO:0016787">
    <property type="term" value="F:hydrolase activity"/>
    <property type="evidence" value="ECO:0007669"/>
    <property type="project" value="UniProtKB-KW"/>
</dbReference>
<dbReference type="PANTHER" id="PTHR34072:SF57">
    <property type="entry name" value="RNA-DIRECTED DNA POLYMERASE"/>
    <property type="match status" value="1"/>
</dbReference>
<dbReference type="GO" id="GO:0003964">
    <property type="term" value="F:RNA-directed DNA polymerase activity"/>
    <property type="evidence" value="ECO:0007669"/>
    <property type="project" value="UniProtKB-KW"/>
</dbReference>
<accession>A0A371ERB9</accession>
<feature type="non-terminal residue" evidence="8">
    <location>
        <position position="1"/>
    </location>
</feature>
<evidence type="ECO:0000256" key="3">
    <source>
        <dbReference type="ARBA" id="ARBA00022722"/>
    </source>
</evidence>
<dbReference type="GO" id="GO:0004519">
    <property type="term" value="F:endonuclease activity"/>
    <property type="evidence" value="ECO:0007669"/>
    <property type="project" value="UniProtKB-KW"/>
</dbReference>
<keyword evidence="4" id="KW-0255">Endonuclease</keyword>
<proteinExistence type="predicted"/>
<dbReference type="InterPro" id="IPR041373">
    <property type="entry name" value="RT_RNaseH"/>
</dbReference>
<dbReference type="OrthoDB" id="10055717at2759"/>
<keyword evidence="9" id="KW-1185">Reference proteome</keyword>
<keyword evidence="2" id="KW-0548">Nucleotidyltransferase</keyword>
<keyword evidence="3" id="KW-0540">Nuclease</keyword>
<reference evidence="8" key="1">
    <citation type="submission" date="2018-05" db="EMBL/GenBank/DDBJ databases">
        <title>Draft genome of Mucuna pruriens seed.</title>
        <authorList>
            <person name="Nnadi N.E."/>
            <person name="Vos R."/>
            <person name="Hasami M.H."/>
            <person name="Devisetty U.K."/>
            <person name="Aguiy J.C."/>
        </authorList>
    </citation>
    <scope>NUCLEOTIDE SEQUENCE [LARGE SCALE GENOMIC DNA]</scope>
    <source>
        <strain evidence="8">JCA_2017</strain>
    </source>
</reference>
<protein>
    <submittedName>
        <fullName evidence="8">Retrovirus-related Pol polyprotein from transposon 17.6</fullName>
    </submittedName>
</protein>
<dbReference type="CDD" id="cd09274">
    <property type="entry name" value="RNase_HI_RT_Ty3"/>
    <property type="match status" value="1"/>
</dbReference>
<keyword evidence="6" id="KW-0695">RNA-directed DNA polymerase</keyword>
<name>A0A371ERB9_MUCPR</name>
<evidence type="ECO:0000313" key="8">
    <source>
        <dbReference type="EMBL" id="RDX68603.1"/>
    </source>
</evidence>